<accession>A0ABW3B3F0</accession>
<keyword evidence="2" id="KW-1185">Reference proteome</keyword>
<protein>
    <submittedName>
        <fullName evidence="1">Uncharacterized protein</fullName>
    </submittedName>
</protein>
<dbReference type="RefSeq" id="WP_379933887.1">
    <property type="nucleotide sequence ID" value="NZ_JBHTHY010000006.1"/>
</dbReference>
<dbReference type="EMBL" id="JBHTHY010000006">
    <property type="protein sequence ID" value="MFD0797529.1"/>
    <property type="molecule type" value="Genomic_DNA"/>
</dbReference>
<name>A0ABW3B3F0_9FLAO</name>
<proteinExistence type="predicted"/>
<gene>
    <name evidence="1" type="ORF">ACFQZJ_08660</name>
</gene>
<dbReference type="Proteomes" id="UP001597012">
    <property type="component" value="Unassembled WGS sequence"/>
</dbReference>
<organism evidence="1 2">
    <name type="scientific">Maribacter chungangensis</name>
    <dbReference type="NCBI Taxonomy" id="1069117"/>
    <lineage>
        <taxon>Bacteria</taxon>
        <taxon>Pseudomonadati</taxon>
        <taxon>Bacteroidota</taxon>
        <taxon>Flavobacteriia</taxon>
        <taxon>Flavobacteriales</taxon>
        <taxon>Flavobacteriaceae</taxon>
        <taxon>Maribacter</taxon>
    </lineage>
</organism>
<reference evidence="2" key="1">
    <citation type="journal article" date="2019" name="Int. J. Syst. Evol. Microbiol.">
        <title>The Global Catalogue of Microorganisms (GCM) 10K type strain sequencing project: providing services to taxonomists for standard genome sequencing and annotation.</title>
        <authorList>
            <consortium name="The Broad Institute Genomics Platform"/>
            <consortium name="The Broad Institute Genome Sequencing Center for Infectious Disease"/>
            <person name="Wu L."/>
            <person name="Ma J."/>
        </authorList>
    </citation>
    <scope>NUCLEOTIDE SEQUENCE [LARGE SCALE GENOMIC DNA]</scope>
    <source>
        <strain evidence="2">CCUG 61948</strain>
    </source>
</reference>
<sequence>MKNFKLTPPTKLDENSGVLGLDTYLKSLERHYFSEVSLRSYTAANGTLDMTIDMRCNMKLLEVLGFHNQSRWGVINGDSSPLKKSLDVLAKKNSTLQLDIEELTLFLTDTSIIIKRIHDRSIPELLDEVLSEIASHYVYFTKGLTEKPYEIFIPVFEDTIPKNITDSTSLSDINKKTPKSYYEFWGVYLESQDDAFIYDVARNMYIPADLDFYI</sequence>
<evidence type="ECO:0000313" key="2">
    <source>
        <dbReference type="Proteomes" id="UP001597012"/>
    </source>
</evidence>
<comment type="caution">
    <text evidence="1">The sequence shown here is derived from an EMBL/GenBank/DDBJ whole genome shotgun (WGS) entry which is preliminary data.</text>
</comment>
<evidence type="ECO:0000313" key="1">
    <source>
        <dbReference type="EMBL" id="MFD0797529.1"/>
    </source>
</evidence>